<evidence type="ECO:0000313" key="2">
    <source>
        <dbReference type="Proteomes" id="UP000663852"/>
    </source>
</evidence>
<dbReference type="Proteomes" id="UP000663852">
    <property type="component" value="Unassembled WGS sequence"/>
</dbReference>
<organism evidence="1 2">
    <name type="scientific">Adineta ricciae</name>
    <name type="common">Rotifer</name>
    <dbReference type="NCBI Taxonomy" id="249248"/>
    <lineage>
        <taxon>Eukaryota</taxon>
        <taxon>Metazoa</taxon>
        <taxon>Spiralia</taxon>
        <taxon>Gnathifera</taxon>
        <taxon>Rotifera</taxon>
        <taxon>Eurotatoria</taxon>
        <taxon>Bdelloidea</taxon>
        <taxon>Adinetida</taxon>
        <taxon>Adinetidae</taxon>
        <taxon>Adineta</taxon>
    </lineage>
</organism>
<protein>
    <submittedName>
        <fullName evidence="1">Uncharacterized protein</fullName>
    </submittedName>
</protein>
<proteinExistence type="predicted"/>
<sequence>MLKRFHSGHIVETKDDRVKNVKSRDGGGTHVIDSLDEYLNRYKFHGNNAVVYLCTRENTTPSIHSTVSETLPKITTAKDNDIILTELKGTMINH</sequence>
<comment type="caution">
    <text evidence="1">The sequence shown here is derived from an EMBL/GenBank/DDBJ whole genome shotgun (WGS) entry which is preliminary data.</text>
</comment>
<reference evidence="1" key="1">
    <citation type="submission" date="2021-02" db="EMBL/GenBank/DDBJ databases">
        <authorList>
            <person name="Nowell W R."/>
        </authorList>
    </citation>
    <scope>NUCLEOTIDE SEQUENCE</scope>
</reference>
<gene>
    <name evidence="1" type="ORF">EDS130_LOCUS30196</name>
</gene>
<dbReference type="AlphaFoldDB" id="A0A815D4J6"/>
<dbReference type="EMBL" id="CAJNOJ010000209">
    <property type="protein sequence ID" value="CAF1293069.1"/>
    <property type="molecule type" value="Genomic_DNA"/>
</dbReference>
<evidence type="ECO:0000313" key="1">
    <source>
        <dbReference type="EMBL" id="CAF1293069.1"/>
    </source>
</evidence>
<accession>A0A815D4J6</accession>
<name>A0A815D4J6_ADIRI</name>